<evidence type="ECO:0000313" key="1">
    <source>
        <dbReference type="EMBL" id="CAG8825401.1"/>
    </source>
</evidence>
<feature type="non-terminal residue" evidence="1">
    <location>
        <position position="67"/>
    </location>
</feature>
<feature type="non-terminal residue" evidence="1">
    <location>
        <position position="1"/>
    </location>
</feature>
<name>A0A9N9KDZ9_9GLOM</name>
<proteinExistence type="predicted"/>
<dbReference type="Proteomes" id="UP000789405">
    <property type="component" value="Unassembled WGS sequence"/>
</dbReference>
<protein>
    <submittedName>
        <fullName evidence="1">10861_t:CDS:1</fullName>
    </submittedName>
</protein>
<reference evidence="1" key="1">
    <citation type="submission" date="2021-06" db="EMBL/GenBank/DDBJ databases">
        <authorList>
            <person name="Kallberg Y."/>
            <person name="Tangrot J."/>
            <person name="Rosling A."/>
        </authorList>
    </citation>
    <scope>NUCLEOTIDE SEQUENCE</scope>
    <source>
        <strain evidence="1">MA453B</strain>
    </source>
</reference>
<accession>A0A9N9KDZ9</accession>
<evidence type="ECO:0000313" key="2">
    <source>
        <dbReference type="Proteomes" id="UP000789405"/>
    </source>
</evidence>
<organism evidence="1 2">
    <name type="scientific">Dentiscutata erythropus</name>
    <dbReference type="NCBI Taxonomy" id="1348616"/>
    <lineage>
        <taxon>Eukaryota</taxon>
        <taxon>Fungi</taxon>
        <taxon>Fungi incertae sedis</taxon>
        <taxon>Mucoromycota</taxon>
        <taxon>Glomeromycotina</taxon>
        <taxon>Glomeromycetes</taxon>
        <taxon>Diversisporales</taxon>
        <taxon>Gigasporaceae</taxon>
        <taxon>Dentiscutata</taxon>
    </lineage>
</organism>
<comment type="caution">
    <text evidence="1">The sequence shown here is derived from an EMBL/GenBank/DDBJ whole genome shotgun (WGS) entry which is preliminary data.</text>
</comment>
<keyword evidence="2" id="KW-1185">Reference proteome</keyword>
<dbReference type="EMBL" id="CAJVPY010066422">
    <property type="protein sequence ID" value="CAG8825401.1"/>
    <property type="molecule type" value="Genomic_DNA"/>
</dbReference>
<dbReference type="AlphaFoldDB" id="A0A9N9KDZ9"/>
<dbReference type="OrthoDB" id="2440340at2759"/>
<gene>
    <name evidence="1" type="ORF">DERYTH_LOCUS27895</name>
</gene>
<sequence>YEDGNKNLQRPHLEGWHDVNIWALIVDHGLRNIEDLEIVRLPGFPLIEQALLVWVNRALEANITISG</sequence>